<dbReference type="Gene3D" id="1.10.10.10">
    <property type="entry name" value="Winged helix-like DNA-binding domain superfamily/Winged helix DNA-binding domain"/>
    <property type="match status" value="1"/>
</dbReference>
<evidence type="ECO:0000313" key="7">
    <source>
        <dbReference type="EMBL" id="CAB9495779.1"/>
    </source>
</evidence>
<dbReference type="GO" id="GO:0006352">
    <property type="term" value="P:DNA-templated transcription initiation"/>
    <property type="evidence" value="ECO:0007669"/>
    <property type="project" value="InterPro"/>
</dbReference>
<evidence type="ECO:0000256" key="4">
    <source>
        <dbReference type="ARBA" id="ARBA00023163"/>
    </source>
</evidence>
<dbReference type="InterPro" id="IPR013324">
    <property type="entry name" value="RNA_pol_sigma_r3/r4-like"/>
</dbReference>
<proteinExistence type="inferred from homology"/>
<keyword evidence="3" id="KW-0731">Sigma factor</keyword>
<reference evidence="7 8" key="1">
    <citation type="submission" date="2020-06" db="EMBL/GenBank/DDBJ databases">
        <authorList>
            <person name="Duchaud E."/>
        </authorList>
    </citation>
    <scope>NUCLEOTIDE SEQUENCE [LARGE SCALE GENOMIC DNA]</scope>
    <source>
        <strain evidence="7">Alteromonas fortis</strain>
    </source>
</reference>
<dbReference type="InterPro" id="IPR013249">
    <property type="entry name" value="RNA_pol_sigma70_r4_t2"/>
</dbReference>
<protein>
    <submittedName>
        <fullName evidence="7">RNA polymerase subunit sigma-70</fullName>
    </submittedName>
</protein>
<organism evidence="7 8">
    <name type="scientific">Alteromonas macleodii</name>
    <name type="common">Pseudoalteromonas macleodii</name>
    <dbReference type="NCBI Taxonomy" id="28108"/>
    <lineage>
        <taxon>Bacteria</taxon>
        <taxon>Pseudomonadati</taxon>
        <taxon>Pseudomonadota</taxon>
        <taxon>Gammaproteobacteria</taxon>
        <taxon>Alteromonadales</taxon>
        <taxon>Alteromonadaceae</taxon>
        <taxon>Alteromonas/Salinimonas group</taxon>
        <taxon>Alteromonas</taxon>
    </lineage>
</organism>
<dbReference type="SUPFAM" id="SSF88946">
    <property type="entry name" value="Sigma2 domain of RNA polymerase sigma factors"/>
    <property type="match status" value="1"/>
</dbReference>
<evidence type="ECO:0000313" key="8">
    <source>
        <dbReference type="Proteomes" id="UP000509458"/>
    </source>
</evidence>
<dbReference type="CDD" id="cd06171">
    <property type="entry name" value="Sigma70_r4"/>
    <property type="match status" value="1"/>
</dbReference>
<dbReference type="AlphaFoldDB" id="A0A6T9Y4N8"/>
<dbReference type="Pfam" id="PF08281">
    <property type="entry name" value="Sigma70_r4_2"/>
    <property type="match status" value="1"/>
</dbReference>
<dbReference type="PANTHER" id="PTHR43133:SF25">
    <property type="entry name" value="RNA POLYMERASE SIGMA FACTOR RFAY-RELATED"/>
    <property type="match status" value="1"/>
</dbReference>
<keyword evidence="2" id="KW-0805">Transcription regulation</keyword>
<name>A0A6T9Y4N8_ALTMA</name>
<dbReference type="InterPro" id="IPR007627">
    <property type="entry name" value="RNA_pol_sigma70_r2"/>
</dbReference>
<dbReference type="Proteomes" id="UP000509458">
    <property type="component" value="Chromosome"/>
</dbReference>
<accession>A0A6T9Y4N8</accession>
<dbReference type="InterPro" id="IPR036388">
    <property type="entry name" value="WH-like_DNA-bd_sf"/>
</dbReference>
<dbReference type="SUPFAM" id="SSF88659">
    <property type="entry name" value="Sigma3 and sigma4 domains of RNA polymerase sigma factors"/>
    <property type="match status" value="1"/>
</dbReference>
<evidence type="ECO:0000256" key="1">
    <source>
        <dbReference type="ARBA" id="ARBA00010641"/>
    </source>
</evidence>
<evidence type="ECO:0000259" key="5">
    <source>
        <dbReference type="Pfam" id="PF04542"/>
    </source>
</evidence>
<dbReference type="PANTHER" id="PTHR43133">
    <property type="entry name" value="RNA POLYMERASE ECF-TYPE SIGMA FACTO"/>
    <property type="match status" value="1"/>
</dbReference>
<keyword evidence="4" id="KW-0804">Transcription</keyword>
<dbReference type="EMBL" id="LR812090">
    <property type="protein sequence ID" value="CAB9495779.1"/>
    <property type="molecule type" value="Genomic_DNA"/>
</dbReference>
<dbReference type="GO" id="GO:0003677">
    <property type="term" value="F:DNA binding"/>
    <property type="evidence" value="ECO:0007669"/>
    <property type="project" value="InterPro"/>
</dbReference>
<evidence type="ECO:0000259" key="6">
    <source>
        <dbReference type="Pfam" id="PF08281"/>
    </source>
</evidence>
<feature type="domain" description="RNA polymerase sigma factor 70 region 4 type 2" evidence="6">
    <location>
        <begin position="101"/>
        <end position="153"/>
    </location>
</feature>
<sequence length="165" mass="18521">MKDELTELVPSLRKFAYSLTGNIHDADDLLQNTLERLLSKPIPEQVTLMAWAFRVCRNCWIDEYRAKKVRTNASDTLSYEAQSANDHVDMDETVTHSMTLKQISSAMDELPCEQRETLSLVAVQGMSYADASEVLQVPAGTIMSRLARARTKISNLLNGQNEVLS</sequence>
<dbReference type="InterPro" id="IPR013325">
    <property type="entry name" value="RNA_pol_sigma_r2"/>
</dbReference>
<evidence type="ECO:0000256" key="3">
    <source>
        <dbReference type="ARBA" id="ARBA00023082"/>
    </source>
</evidence>
<comment type="similarity">
    <text evidence="1">Belongs to the sigma-70 factor family. ECF subfamily.</text>
</comment>
<dbReference type="InterPro" id="IPR039425">
    <property type="entry name" value="RNA_pol_sigma-70-like"/>
</dbReference>
<dbReference type="InterPro" id="IPR014284">
    <property type="entry name" value="RNA_pol_sigma-70_dom"/>
</dbReference>
<evidence type="ECO:0000256" key="2">
    <source>
        <dbReference type="ARBA" id="ARBA00023015"/>
    </source>
</evidence>
<dbReference type="Pfam" id="PF04542">
    <property type="entry name" value="Sigma70_r2"/>
    <property type="match status" value="1"/>
</dbReference>
<feature type="domain" description="RNA polymerase sigma-70 region 2" evidence="5">
    <location>
        <begin position="7"/>
        <end position="68"/>
    </location>
</feature>
<gene>
    <name evidence="7" type="ORF">ALFOR1_70150</name>
</gene>
<dbReference type="GO" id="GO:0016987">
    <property type="term" value="F:sigma factor activity"/>
    <property type="evidence" value="ECO:0007669"/>
    <property type="project" value="UniProtKB-KW"/>
</dbReference>
<dbReference type="NCBIfam" id="TIGR02937">
    <property type="entry name" value="sigma70-ECF"/>
    <property type="match status" value="1"/>
</dbReference>
<dbReference type="Gene3D" id="1.10.1740.10">
    <property type="match status" value="1"/>
</dbReference>
<dbReference type="RefSeq" id="WP_179984909.1">
    <property type="nucleotide sequence ID" value="NZ_LR812090.1"/>
</dbReference>